<name>N6UQ56_9HYPH</name>
<keyword evidence="1" id="KW-0614">Plasmid</keyword>
<protein>
    <submittedName>
        <fullName evidence="1">Uncharacterized protein</fullName>
    </submittedName>
</protein>
<organism evidence="1 2">
    <name type="scientific">Rhizobium freirei PRF 81</name>
    <dbReference type="NCBI Taxonomy" id="363754"/>
    <lineage>
        <taxon>Bacteria</taxon>
        <taxon>Pseudomonadati</taxon>
        <taxon>Pseudomonadota</taxon>
        <taxon>Alphaproteobacteria</taxon>
        <taxon>Hyphomicrobiales</taxon>
        <taxon>Rhizobiaceae</taxon>
        <taxon>Rhizobium/Agrobacterium group</taxon>
        <taxon>Rhizobium</taxon>
    </lineage>
</organism>
<dbReference type="InterPro" id="IPR027266">
    <property type="entry name" value="TrmE/GcvT-like"/>
</dbReference>
<dbReference type="PATRIC" id="fig|363754.4.peg.6792"/>
<accession>N6UQ56</accession>
<comment type="caution">
    <text evidence="1">The sequence shown here is derived from an EMBL/GenBank/DDBJ whole genome shotgun (WGS) entry which is preliminary data.</text>
</comment>
<proteinExistence type="predicted"/>
<dbReference type="RefSeq" id="WP_004129523.1">
    <property type="nucleotide sequence ID" value="NZ_AQHN01000095.1"/>
</dbReference>
<evidence type="ECO:0000313" key="2">
    <source>
        <dbReference type="Proteomes" id="UP000012429"/>
    </source>
</evidence>
<dbReference type="InterPro" id="IPR007375">
    <property type="entry name" value="SoxG"/>
</dbReference>
<gene>
    <name evidence="1" type="ORF">RHSP_41714</name>
</gene>
<dbReference type="Proteomes" id="UP000012429">
    <property type="component" value="Unassembled WGS sequence"/>
</dbReference>
<geneLocation type="plasmid" evidence="1">
    <name>pPRF81a</name>
</geneLocation>
<evidence type="ECO:0000313" key="1">
    <source>
        <dbReference type="EMBL" id="ENN83875.1"/>
    </source>
</evidence>
<keyword evidence="2" id="KW-1185">Reference proteome</keyword>
<reference evidence="1 2" key="1">
    <citation type="journal article" date="2012" name="BMC Genomics">
        <title>Genomic basis of broad host range and environmental adaptability of Rhizobium tropici CIAT 899 and Rhizobium sp. PRF 81 which are used in inoculants for common bean (Phaseolus vulgaris L.).</title>
        <authorList>
            <person name="Ormeno-Orrillo E."/>
            <person name="Menna P."/>
            <person name="Almeida L.G."/>
            <person name="Ollero F.J."/>
            <person name="Nicolas M.F."/>
            <person name="Pains Rodrigues E."/>
            <person name="Shigueyoshi Nakatani A."/>
            <person name="Silva Batista J.S."/>
            <person name="Oliveira Chueire L.M."/>
            <person name="Souza R.C."/>
            <person name="Ribeiro Vasconcelos A.T."/>
            <person name="Megias M."/>
            <person name="Hungria M."/>
            <person name="Martinez-Romero E."/>
        </authorList>
    </citation>
    <scope>NUCLEOTIDE SEQUENCE [LARGE SCALE GENOMIC DNA]</scope>
    <source>
        <strain evidence="1 2">PRF 81</strain>
        <plasmid evidence="1">pPRF81a</plasmid>
    </source>
</reference>
<dbReference type="Gene3D" id="3.30.1360.120">
    <property type="entry name" value="Probable tRNA modification gtpase trme, domain 1"/>
    <property type="match status" value="1"/>
</dbReference>
<dbReference type="Pfam" id="PF04268">
    <property type="entry name" value="SoxG"/>
    <property type="match status" value="1"/>
</dbReference>
<dbReference type="EMBL" id="AQHN01000095">
    <property type="protein sequence ID" value="ENN83875.1"/>
    <property type="molecule type" value="Genomic_DNA"/>
</dbReference>
<dbReference type="AlphaFoldDB" id="N6UQ56"/>
<dbReference type="OrthoDB" id="7868213at2"/>
<sequence length="174" mass="18949">MVDHARKWDAAPDWSTAKLIGKDIAIWSIELPDQTLVSGDLAAFGRNAEMDGRGVGTFGHVDGEAYTIRLARDRLLAVGRLPQTVREGWNEAGFAITSFGGANHVFELSGEGQADLLARATSMALLDPGYSASVGFAFVPSVLYRHGPLNNLRLHVERGLAVYVWAWLKTVLEE</sequence>